<dbReference type="eggNOG" id="COG0497">
    <property type="taxonomic scope" value="Bacteria"/>
</dbReference>
<dbReference type="AlphaFoldDB" id="F3YVW4"/>
<comment type="similarity">
    <text evidence="2">Belongs to the RecN family.</text>
</comment>
<name>F3YVW4_DESAF</name>
<dbReference type="EMBL" id="CP003221">
    <property type="protein sequence ID" value="EGJ48922.1"/>
    <property type="molecule type" value="Genomic_DNA"/>
</dbReference>
<proteinExistence type="inferred from homology"/>
<feature type="coiled-coil region" evidence="9">
    <location>
        <begin position="382"/>
        <end position="416"/>
    </location>
</feature>
<keyword evidence="7" id="KW-0234">DNA repair</keyword>
<feature type="domain" description="Rad50/SbcC-type AAA" evidence="10">
    <location>
        <begin position="4"/>
        <end position="88"/>
    </location>
</feature>
<dbReference type="RefSeq" id="WP_014258762.1">
    <property type="nucleotide sequence ID" value="NC_016629.1"/>
</dbReference>
<feature type="coiled-coil region" evidence="9">
    <location>
        <begin position="199"/>
        <end position="236"/>
    </location>
</feature>
<evidence type="ECO:0000256" key="7">
    <source>
        <dbReference type="ARBA" id="ARBA00023204"/>
    </source>
</evidence>
<accession>F3YVW4</accession>
<keyword evidence="6" id="KW-0067">ATP-binding</keyword>
<evidence type="ECO:0000259" key="10">
    <source>
        <dbReference type="Pfam" id="PF13476"/>
    </source>
</evidence>
<dbReference type="InterPro" id="IPR038729">
    <property type="entry name" value="Rad50/SbcC_AAA"/>
</dbReference>
<dbReference type="Proteomes" id="UP000007844">
    <property type="component" value="Chromosome"/>
</dbReference>
<dbReference type="HOGENOM" id="CLU_613535_0_0_7"/>
<keyword evidence="4" id="KW-0547">Nucleotide-binding</keyword>
<dbReference type="PANTHER" id="PTHR11059">
    <property type="entry name" value="DNA REPAIR PROTEIN RECN"/>
    <property type="match status" value="1"/>
</dbReference>
<protein>
    <recommendedName>
        <fullName evidence="3">DNA repair protein RecN</fullName>
    </recommendedName>
    <alternativeName>
        <fullName evidence="8">Recombination protein N</fullName>
    </alternativeName>
</protein>
<dbReference type="Gene3D" id="3.40.50.300">
    <property type="entry name" value="P-loop containing nucleotide triphosphate hydrolases"/>
    <property type="match status" value="1"/>
</dbReference>
<evidence type="ECO:0000256" key="6">
    <source>
        <dbReference type="ARBA" id="ARBA00022840"/>
    </source>
</evidence>
<evidence type="ECO:0000256" key="5">
    <source>
        <dbReference type="ARBA" id="ARBA00022763"/>
    </source>
</evidence>
<evidence type="ECO:0000256" key="4">
    <source>
        <dbReference type="ARBA" id="ARBA00022741"/>
    </source>
</evidence>
<dbReference type="GO" id="GO:0005524">
    <property type="term" value="F:ATP binding"/>
    <property type="evidence" value="ECO:0007669"/>
    <property type="project" value="UniProtKB-KW"/>
</dbReference>
<keyword evidence="12" id="KW-1185">Reference proteome</keyword>
<dbReference type="KEGG" id="daf:Desaf_0569"/>
<evidence type="ECO:0000256" key="1">
    <source>
        <dbReference type="ARBA" id="ARBA00003618"/>
    </source>
</evidence>
<keyword evidence="9" id="KW-0175">Coiled coil</keyword>
<dbReference type="Pfam" id="PF13476">
    <property type="entry name" value="AAA_23"/>
    <property type="match status" value="1"/>
</dbReference>
<evidence type="ECO:0000256" key="3">
    <source>
        <dbReference type="ARBA" id="ARBA00021315"/>
    </source>
</evidence>
<dbReference type="SUPFAM" id="SSF52540">
    <property type="entry name" value="P-loop containing nucleoside triphosphate hydrolases"/>
    <property type="match status" value="1"/>
</dbReference>
<dbReference type="GO" id="GO:0016887">
    <property type="term" value="F:ATP hydrolysis activity"/>
    <property type="evidence" value="ECO:0007669"/>
    <property type="project" value="InterPro"/>
</dbReference>
<dbReference type="GO" id="GO:0006310">
    <property type="term" value="P:DNA recombination"/>
    <property type="evidence" value="ECO:0007669"/>
    <property type="project" value="InterPro"/>
</dbReference>
<dbReference type="GO" id="GO:0006302">
    <property type="term" value="P:double-strand break repair"/>
    <property type="evidence" value="ECO:0007669"/>
    <property type="project" value="InterPro"/>
</dbReference>
<evidence type="ECO:0000256" key="9">
    <source>
        <dbReference type="SAM" id="Coils"/>
    </source>
</evidence>
<dbReference type="STRING" id="690850.Desaf_0569"/>
<reference evidence="11 12" key="1">
    <citation type="journal article" date="2011" name="J. Bacteriol.">
        <title>Genome sequence of the mercury-methylating and pleomorphic Desulfovibrio africanus Strain Walvis Bay.</title>
        <authorList>
            <person name="Brown S.D."/>
            <person name="Wall J.D."/>
            <person name="Kucken A.M."/>
            <person name="Gilmour C.C."/>
            <person name="Podar M."/>
            <person name="Brandt C.C."/>
            <person name="Teshima H."/>
            <person name="Detter J.C."/>
            <person name="Han C.S."/>
            <person name="Land M.L."/>
            <person name="Lucas S."/>
            <person name="Han J."/>
            <person name="Pennacchio L."/>
            <person name="Nolan M."/>
            <person name="Pitluck S."/>
            <person name="Woyke T."/>
            <person name="Goodwin L."/>
            <person name="Palumbo A.V."/>
            <person name="Elias D.A."/>
        </authorList>
    </citation>
    <scope>NUCLEOTIDE SEQUENCE [LARGE SCALE GENOMIC DNA]</scope>
    <source>
        <strain evidence="11 12">Walvis Bay</strain>
    </source>
</reference>
<evidence type="ECO:0000256" key="8">
    <source>
        <dbReference type="ARBA" id="ARBA00033408"/>
    </source>
</evidence>
<comment type="function">
    <text evidence="1">May be involved in recombinational repair of damaged DNA.</text>
</comment>
<evidence type="ECO:0000313" key="11">
    <source>
        <dbReference type="EMBL" id="EGJ48922.1"/>
    </source>
</evidence>
<keyword evidence="5" id="KW-0227">DNA damage</keyword>
<dbReference type="PANTHER" id="PTHR11059:SF0">
    <property type="entry name" value="DNA REPAIR PROTEIN RECN"/>
    <property type="match status" value="1"/>
</dbReference>
<gene>
    <name evidence="11" type="ORF">Desaf_0569</name>
</gene>
<evidence type="ECO:0000313" key="12">
    <source>
        <dbReference type="Proteomes" id="UP000007844"/>
    </source>
</evidence>
<evidence type="ECO:0000256" key="2">
    <source>
        <dbReference type="ARBA" id="ARBA00009441"/>
    </source>
</evidence>
<sequence>MLVKLTLENFLAHGRTVVELGPGLTVLVGPNNSGKSAVVEGLRCLATNPAPRHFIRHGAKLARVEAEFSDGTRVAWLRKEKSAGYELLRPGADKPEEFWKLQGKVPQEIQDILRLNLVQLEAVNRSLDVHLGNQKEPIFLLNEPPSAMAAFFASSSESAHLLGMQKTLQTKVREGKADERKVRGRLTELERVLRTLTPLPDLRLRLDAARERHEDIRKAESRLPELARMAEGLRRLELSQSILRRRVEIKSRLTQAPQLWPAARLAEALTLRTRLAAGKLLAERRRQALTPLVEPPLLFPADRLAKHLETRALRQGVLAKVSRRRQALEPLRDPPQLFDALRLARWIADRRKLETRMTGLEVRAGRAANLRPPPEPVRTQGLSEAARTLRELKRQAEALQARLGQSDEALANCEARIAARLAQIGSCPLCGGSMDAEAFLRRHGCAHAEGAMCGGSHG</sequence>
<dbReference type="InterPro" id="IPR004604">
    <property type="entry name" value="DNA_recomb/repair_RecN"/>
</dbReference>
<dbReference type="InterPro" id="IPR027417">
    <property type="entry name" value="P-loop_NTPase"/>
</dbReference>
<organism evidence="11 12">
    <name type="scientific">Desulfocurvibacter africanus subsp. africanus str. Walvis Bay</name>
    <dbReference type="NCBI Taxonomy" id="690850"/>
    <lineage>
        <taxon>Bacteria</taxon>
        <taxon>Pseudomonadati</taxon>
        <taxon>Thermodesulfobacteriota</taxon>
        <taxon>Desulfovibrionia</taxon>
        <taxon>Desulfovibrionales</taxon>
        <taxon>Desulfovibrionaceae</taxon>
        <taxon>Desulfocurvibacter</taxon>
    </lineage>
</organism>